<dbReference type="KEGG" id="gsn:YC6258_00917"/>
<dbReference type="Proteomes" id="UP000032266">
    <property type="component" value="Chromosome"/>
</dbReference>
<dbReference type="PANTHER" id="PTHR33406:SF13">
    <property type="entry name" value="MEMBRANE PROTEIN YDFJ"/>
    <property type="match status" value="1"/>
</dbReference>
<dbReference type="PATRIC" id="fig|1445510.3.peg.899"/>
<dbReference type="HOGENOM" id="CLU_017576_0_0_6"/>
<evidence type="ECO:0000256" key="1">
    <source>
        <dbReference type="SAM" id="Phobius"/>
    </source>
</evidence>
<organism evidence="2 3">
    <name type="scientific">Gynuella sunshinyii YC6258</name>
    <dbReference type="NCBI Taxonomy" id="1445510"/>
    <lineage>
        <taxon>Bacteria</taxon>
        <taxon>Pseudomonadati</taxon>
        <taxon>Pseudomonadota</taxon>
        <taxon>Gammaproteobacteria</taxon>
        <taxon>Oceanospirillales</taxon>
        <taxon>Saccharospirillaceae</taxon>
        <taxon>Gynuella</taxon>
    </lineage>
</organism>
<feature type="transmembrane region" description="Helical" evidence="1">
    <location>
        <begin position="632"/>
        <end position="653"/>
    </location>
</feature>
<feature type="transmembrane region" description="Helical" evidence="1">
    <location>
        <begin position="243"/>
        <end position="262"/>
    </location>
</feature>
<dbReference type="AlphaFoldDB" id="A0A0C5VEI2"/>
<feature type="transmembrane region" description="Helical" evidence="1">
    <location>
        <begin position="360"/>
        <end position="381"/>
    </location>
</feature>
<dbReference type="SUPFAM" id="SSF82866">
    <property type="entry name" value="Multidrug efflux transporter AcrB transmembrane domain"/>
    <property type="match status" value="2"/>
</dbReference>
<proteinExistence type="predicted"/>
<evidence type="ECO:0000313" key="3">
    <source>
        <dbReference type="Proteomes" id="UP000032266"/>
    </source>
</evidence>
<dbReference type="PANTHER" id="PTHR33406">
    <property type="entry name" value="MEMBRANE PROTEIN MJ1562-RELATED"/>
    <property type="match status" value="1"/>
</dbReference>
<feature type="transmembrane region" description="Helical" evidence="1">
    <location>
        <begin position="333"/>
        <end position="354"/>
    </location>
</feature>
<feature type="transmembrane region" description="Helical" evidence="1">
    <location>
        <begin position="692"/>
        <end position="709"/>
    </location>
</feature>
<dbReference type="OrthoDB" id="9780358at2"/>
<dbReference type="RefSeq" id="WP_044615901.1">
    <property type="nucleotide sequence ID" value="NZ_CP007142.1"/>
</dbReference>
<gene>
    <name evidence="2" type="ORF">YC6258_00917</name>
</gene>
<protein>
    <submittedName>
        <fullName evidence="2">Putative exporter</fullName>
    </submittedName>
</protein>
<feature type="transmembrane region" description="Helical" evidence="1">
    <location>
        <begin position="269"/>
        <end position="289"/>
    </location>
</feature>
<keyword evidence="3" id="KW-1185">Reference proteome</keyword>
<dbReference type="Gene3D" id="1.20.1640.10">
    <property type="entry name" value="Multidrug efflux transporter AcrB transmembrane domain"/>
    <property type="match status" value="1"/>
</dbReference>
<dbReference type="EMBL" id="CP007142">
    <property type="protein sequence ID" value="AJQ92967.1"/>
    <property type="molecule type" value="Genomic_DNA"/>
</dbReference>
<feature type="transmembrane region" description="Helical" evidence="1">
    <location>
        <begin position="607"/>
        <end position="625"/>
    </location>
</feature>
<dbReference type="STRING" id="1445510.YC6258_00917"/>
<feature type="transmembrane region" description="Helical" evidence="1">
    <location>
        <begin position="295"/>
        <end position="313"/>
    </location>
</feature>
<sequence length="740" mass="81780">MQRLNNWWLQPLISVILLTLLWVAKPVTLQTDLLSLLPQESSSPLQQAMQENISQNQARTINLLLLADNLETVSQAAGVLQQSLRKLDLAEQTEGSFEPWVNMITSHPGAFLTPEYLQALTAQDPEQIRLLFETELNRNFAPWLARSIDQDSTLASAAFLNLAANSFDFQSRAWRLRHDRHDYAALFTLQLKTDLTNDLAQPLIDGLESTLQQLKNQFPDISVYKSGSVFHALFTTAQAKKEISFSMGLSLLAIIILIVGVYRSAWPAVISLLVLTNAVLAGLLGLWIFFQQVHLLSLVFAVSLLGIAGDYGFHAMSTARHHRLWLNKIRVPLILGLLTTIIGYLTLQFTPIALLHQVGIFMIAGLLGAFLTVTVSARQLIQNIHKRTPAREHCPLLQPLNNAVYSFRLLVSAGLILVLTATAMWIGRPLFDDDTQLLYAKSTTLANEAKIIQHWRENYSHQYVFIDSPEAERASEALDHFVNTLEHDGIQTLSLQPLLRNTQQQQEATALMLAAKTGGFLNFIRDDYGMKLPTFEEDAASIEDQLAALPELSSSLYVTGSAGTGFSVRFKTESNLQEIKQISNQLGLVYVDIPAQISAKLGQYRQHLLTLTVISVLLVAVVLWVRYGYRRVAWTLSPILLAMAVSAILTVLIQGELNTFHLISQLLILALGIDCVIFYADKGLTQEVQQSVLLSAGSSTAVFAILAFSHTPAVASFGLSIAIGLAAILILSPMAASKTE</sequence>
<evidence type="ECO:0000313" key="2">
    <source>
        <dbReference type="EMBL" id="AJQ92967.1"/>
    </source>
</evidence>
<dbReference type="InterPro" id="IPR050545">
    <property type="entry name" value="Mycobact_MmpL"/>
</dbReference>
<accession>A0A0C5VEI2</accession>
<reference evidence="2 3" key="1">
    <citation type="submission" date="2014-01" db="EMBL/GenBank/DDBJ databases">
        <title>Full genme sequencing of cellulolytic bacterium Gynuella sunshinyii YC6258T gen. nov., sp. nov.</title>
        <authorList>
            <person name="Khan H."/>
            <person name="Chung E.J."/>
            <person name="Chung Y.R."/>
        </authorList>
    </citation>
    <scope>NUCLEOTIDE SEQUENCE [LARGE SCALE GENOMIC DNA]</scope>
    <source>
        <strain evidence="2 3">YC6258</strain>
    </source>
</reference>
<feature type="transmembrane region" description="Helical" evidence="1">
    <location>
        <begin position="715"/>
        <end position="736"/>
    </location>
</feature>
<feature type="transmembrane region" description="Helical" evidence="1">
    <location>
        <begin position="402"/>
        <end position="426"/>
    </location>
</feature>
<feature type="transmembrane region" description="Helical" evidence="1">
    <location>
        <begin position="659"/>
        <end position="680"/>
    </location>
</feature>
<dbReference type="GO" id="GO:0005886">
    <property type="term" value="C:plasma membrane"/>
    <property type="evidence" value="ECO:0007669"/>
    <property type="project" value="TreeGrafter"/>
</dbReference>
<keyword evidence="1" id="KW-0812">Transmembrane</keyword>
<keyword evidence="1" id="KW-1133">Transmembrane helix</keyword>
<name>A0A0C5VEI2_9GAMM</name>
<keyword evidence="1" id="KW-0472">Membrane</keyword>